<dbReference type="GO" id="GO:0030288">
    <property type="term" value="C:outer membrane-bounded periplasmic space"/>
    <property type="evidence" value="ECO:0007669"/>
    <property type="project" value="TreeGrafter"/>
</dbReference>
<dbReference type="GO" id="GO:0015679">
    <property type="term" value="P:plasma membrane copper ion transport"/>
    <property type="evidence" value="ECO:0007669"/>
    <property type="project" value="TreeGrafter"/>
</dbReference>
<feature type="domain" description="CzcB-like C-terminal circularly permuted SH3-like" evidence="8">
    <location>
        <begin position="323"/>
        <end position="382"/>
    </location>
</feature>
<dbReference type="Pfam" id="PF25869">
    <property type="entry name" value="3HB_CusB"/>
    <property type="match status" value="1"/>
</dbReference>
<evidence type="ECO:0000259" key="6">
    <source>
        <dbReference type="Pfam" id="PF25919"/>
    </source>
</evidence>
<feature type="domain" description="Heavy metal binding" evidence="4">
    <location>
        <begin position="42"/>
        <end position="68"/>
    </location>
</feature>
<feature type="domain" description="CusB-like beta-barrel" evidence="7">
    <location>
        <begin position="240"/>
        <end position="316"/>
    </location>
</feature>
<dbReference type="PANTHER" id="PTHR30097">
    <property type="entry name" value="CATION EFFLUX SYSTEM PROTEIN CUSB"/>
    <property type="match status" value="1"/>
</dbReference>
<dbReference type="InterPro" id="IPR058649">
    <property type="entry name" value="CzcB_C"/>
</dbReference>
<feature type="domain" description="CusB-like three alpha-helical bundle" evidence="5">
    <location>
        <begin position="156"/>
        <end position="202"/>
    </location>
</feature>
<dbReference type="Gene3D" id="2.40.50.320">
    <property type="entry name" value="Copper binding periplasmic protein CusF"/>
    <property type="match status" value="1"/>
</dbReference>
<organism evidence="9 10">
    <name type="scientific">Halopseudomonas litoralis</name>
    <dbReference type="NCBI Taxonomy" id="797277"/>
    <lineage>
        <taxon>Bacteria</taxon>
        <taxon>Pseudomonadati</taxon>
        <taxon>Pseudomonadota</taxon>
        <taxon>Gammaproteobacteria</taxon>
        <taxon>Pseudomonadales</taxon>
        <taxon>Pseudomonadaceae</taxon>
        <taxon>Halopseudomonas</taxon>
    </lineage>
</organism>
<protein>
    <submittedName>
        <fullName evidence="9">Membrane fusion protein, Cu(I)/Ag(I) efflux system</fullName>
    </submittedName>
</protein>
<dbReference type="Gene3D" id="2.40.30.170">
    <property type="match status" value="1"/>
</dbReference>
<dbReference type="InterPro" id="IPR051909">
    <property type="entry name" value="MFP_Cation_Efflux"/>
</dbReference>
<dbReference type="Pfam" id="PF25954">
    <property type="entry name" value="Beta-barrel_RND_2"/>
    <property type="match status" value="1"/>
</dbReference>
<evidence type="ECO:0000313" key="10">
    <source>
        <dbReference type="Proteomes" id="UP000243426"/>
    </source>
</evidence>
<sequence length="481" mass="51822">MTTPFKRIAFSLSSSLIIIVATIASLPTASFASEIADREVLYWYDPMMPQQKFDKPGKSPFMDMDLVPRYADEAGNGATMSIDPGITQNLGMRLATVQRESMNQSFRAAATLAFNDRDVAIVQARSSGFVERVYDLAPEDVIAKGAPLVDIFVPAWAAAQEEYLAISKVGDAQLLAAAKQRLRLTGMPTETIGQLERSHKAHPVWTVTSPIGGTVKTLDVRQGMTVQAGDSLASVNGLDTVWLEIAVPEAQVTNLAPGQSITVHLPAFAGEPLEATIQALLSQANLDSRTVRVRAELPNPEQRLRPGMTAEVTLNRNIEHALVVPAEAVIRTGRRALVMLAEAEGRYRPTEVRTGREFGDKTEILEGLDAGQTVVASGQFLLDSEASLRGLTAQTLEDVDHAHGPVLHEAEGTIVSLEDGMVGLSHGPFKTLHMPGMTMAFPVADPSLLAGVQVGSRVRVAVRESDEGLIIEHIETLEAPE</sequence>
<dbReference type="Pfam" id="PF25975">
    <property type="entry name" value="CzcB_C"/>
    <property type="match status" value="1"/>
</dbReference>
<reference evidence="10" key="1">
    <citation type="submission" date="2016-10" db="EMBL/GenBank/DDBJ databases">
        <authorList>
            <person name="Varghese N."/>
            <person name="Submissions S."/>
        </authorList>
    </citation>
    <scope>NUCLEOTIDE SEQUENCE [LARGE SCALE GENOMIC DNA]</scope>
    <source>
        <strain evidence="10">2SM5</strain>
    </source>
</reference>
<dbReference type="InterPro" id="IPR058792">
    <property type="entry name" value="Beta-barrel_RND_2"/>
</dbReference>
<evidence type="ECO:0000256" key="1">
    <source>
        <dbReference type="ARBA" id="ARBA00009477"/>
    </source>
</evidence>
<dbReference type="Pfam" id="PF11604">
    <property type="entry name" value="CusF_Ec"/>
    <property type="match status" value="1"/>
</dbReference>
<dbReference type="Pfam" id="PF19335">
    <property type="entry name" value="HMBD"/>
    <property type="match status" value="1"/>
</dbReference>
<evidence type="ECO:0000256" key="3">
    <source>
        <dbReference type="SAM" id="SignalP"/>
    </source>
</evidence>
<dbReference type="InterPro" id="IPR042230">
    <property type="entry name" value="CusF_sf"/>
</dbReference>
<accession>A0A1H1X4B2</accession>
<proteinExistence type="inferred from homology"/>
<feature type="domain" description="CusB-like barrel-sandwich hybrid" evidence="6">
    <location>
        <begin position="119"/>
        <end position="236"/>
    </location>
</feature>
<feature type="signal peptide" evidence="3">
    <location>
        <begin position="1"/>
        <end position="32"/>
    </location>
</feature>
<dbReference type="Gene3D" id="2.40.420.20">
    <property type="match status" value="1"/>
</dbReference>
<dbReference type="FunFam" id="2.40.30.170:FF:000010">
    <property type="entry name" value="Efflux RND transporter periplasmic adaptor subunit"/>
    <property type="match status" value="1"/>
</dbReference>
<dbReference type="GO" id="GO:0016020">
    <property type="term" value="C:membrane"/>
    <property type="evidence" value="ECO:0007669"/>
    <property type="project" value="InterPro"/>
</dbReference>
<dbReference type="AlphaFoldDB" id="A0A1H1X4B2"/>
<gene>
    <name evidence="9" type="ORF">SAMN05216198_3489</name>
</gene>
<dbReference type="STRING" id="797277.SAMN05216198_3489"/>
<evidence type="ECO:0000313" key="9">
    <source>
        <dbReference type="EMBL" id="SDT04118.1"/>
    </source>
</evidence>
<keyword evidence="10" id="KW-1185">Reference proteome</keyword>
<dbReference type="Gene3D" id="6.10.140.730">
    <property type="match status" value="1"/>
</dbReference>
<evidence type="ECO:0000259" key="5">
    <source>
        <dbReference type="Pfam" id="PF25869"/>
    </source>
</evidence>
<dbReference type="Pfam" id="PF25919">
    <property type="entry name" value="BSH_CusB"/>
    <property type="match status" value="1"/>
</dbReference>
<dbReference type="GO" id="GO:0046914">
    <property type="term" value="F:transition metal ion binding"/>
    <property type="evidence" value="ECO:0007669"/>
    <property type="project" value="TreeGrafter"/>
</dbReference>
<dbReference type="NCBIfam" id="TIGR01730">
    <property type="entry name" value="RND_mfp"/>
    <property type="match status" value="1"/>
</dbReference>
<dbReference type="InterPro" id="IPR045800">
    <property type="entry name" value="HMBD"/>
</dbReference>
<keyword evidence="3" id="KW-0732">Signal</keyword>
<dbReference type="OrthoDB" id="9806939at2"/>
<comment type="similarity">
    <text evidence="1">Belongs to the membrane fusion protein (MFP) (TC 8.A.1) family.</text>
</comment>
<feature type="chain" id="PRO_5009265130" evidence="3">
    <location>
        <begin position="33"/>
        <end position="481"/>
    </location>
</feature>
<dbReference type="Gene3D" id="2.40.50.100">
    <property type="match status" value="1"/>
</dbReference>
<dbReference type="InterPro" id="IPR058790">
    <property type="entry name" value="BSH_CusB"/>
</dbReference>
<dbReference type="GO" id="GO:0060003">
    <property type="term" value="P:copper ion export"/>
    <property type="evidence" value="ECO:0007669"/>
    <property type="project" value="TreeGrafter"/>
</dbReference>
<evidence type="ECO:0000259" key="7">
    <source>
        <dbReference type="Pfam" id="PF25954"/>
    </source>
</evidence>
<dbReference type="InterPro" id="IPR006143">
    <property type="entry name" value="RND_pump_MFP"/>
</dbReference>
<keyword evidence="2" id="KW-0813">Transport</keyword>
<dbReference type="PANTHER" id="PTHR30097:SF15">
    <property type="entry name" value="CATION EFFLUX SYSTEM PROTEIN CUSB"/>
    <property type="match status" value="1"/>
</dbReference>
<dbReference type="GO" id="GO:0022857">
    <property type="term" value="F:transmembrane transporter activity"/>
    <property type="evidence" value="ECO:0007669"/>
    <property type="project" value="InterPro"/>
</dbReference>
<dbReference type="Proteomes" id="UP000243426">
    <property type="component" value="Chromosome I"/>
</dbReference>
<dbReference type="RefSeq" id="WP_090275476.1">
    <property type="nucleotide sequence ID" value="NZ_LT629748.1"/>
</dbReference>
<evidence type="ECO:0000259" key="4">
    <source>
        <dbReference type="Pfam" id="PF19335"/>
    </source>
</evidence>
<evidence type="ECO:0000259" key="8">
    <source>
        <dbReference type="Pfam" id="PF25975"/>
    </source>
</evidence>
<dbReference type="InterPro" id="IPR021647">
    <property type="entry name" value="CusF_Ec"/>
</dbReference>
<dbReference type="EMBL" id="LT629748">
    <property type="protein sequence ID" value="SDT04118.1"/>
    <property type="molecule type" value="Genomic_DNA"/>
</dbReference>
<name>A0A1H1X4B2_9GAMM</name>
<evidence type="ECO:0000256" key="2">
    <source>
        <dbReference type="ARBA" id="ARBA00022448"/>
    </source>
</evidence>
<dbReference type="InterPro" id="IPR058791">
    <property type="entry name" value="3HB_CusB"/>
</dbReference>
<dbReference type="SUPFAM" id="SSF111369">
    <property type="entry name" value="HlyD-like secretion proteins"/>
    <property type="match status" value="1"/>
</dbReference>